<evidence type="ECO:0000313" key="2">
    <source>
        <dbReference type="EMBL" id="KAF2682238.1"/>
    </source>
</evidence>
<organism evidence="2 3">
    <name type="scientific">Lentithecium fluviatile CBS 122367</name>
    <dbReference type="NCBI Taxonomy" id="1168545"/>
    <lineage>
        <taxon>Eukaryota</taxon>
        <taxon>Fungi</taxon>
        <taxon>Dikarya</taxon>
        <taxon>Ascomycota</taxon>
        <taxon>Pezizomycotina</taxon>
        <taxon>Dothideomycetes</taxon>
        <taxon>Pleosporomycetidae</taxon>
        <taxon>Pleosporales</taxon>
        <taxon>Massarineae</taxon>
        <taxon>Lentitheciaceae</taxon>
        <taxon>Lentithecium</taxon>
    </lineage>
</organism>
<feature type="compositionally biased region" description="Polar residues" evidence="1">
    <location>
        <begin position="205"/>
        <end position="222"/>
    </location>
</feature>
<dbReference type="AlphaFoldDB" id="A0A6G1IVV0"/>
<accession>A0A6G1IVV0</accession>
<evidence type="ECO:0000256" key="1">
    <source>
        <dbReference type="SAM" id="MobiDB-lite"/>
    </source>
</evidence>
<proteinExistence type="predicted"/>
<sequence>MPRRKKSKPGLARNSPNEYRPSKKRALPHTSTNLISPADTTQATVSPSSANTTSTVIISGPATSALPFPLRRSERLEALTVTARENQIHTAQLEKDKQIEDARRSSEKAKKAGVKILKFTEMAGELSRKRTPIRELHFNTRLEYIDSGAKWRVLMRELDWLSRVRKAKKFGVGELETVKSGFWGGGIERGHNVLAAKMETPRPVSHSTPATQQKSSAASVSNDEVEGIGKKETRTHTGDAIYGELPLIEIERTGGDQPRMLLKIKVKNRELSVE</sequence>
<keyword evidence="3" id="KW-1185">Reference proteome</keyword>
<gene>
    <name evidence="2" type="ORF">K458DRAFT_405980</name>
</gene>
<feature type="region of interest" description="Disordered" evidence="1">
    <location>
        <begin position="201"/>
        <end position="237"/>
    </location>
</feature>
<dbReference type="EMBL" id="MU005588">
    <property type="protein sequence ID" value="KAF2682238.1"/>
    <property type="molecule type" value="Genomic_DNA"/>
</dbReference>
<name>A0A6G1IVV0_9PLEO</name>
<feature type="region of interest" description="Disordered" evidence="1">
    <location>
        <begin position="1"/>
        <end position="54"/>
    </location>
</feature>
<dbReference type="Proteomes" id="UP000799291">
    <property type="component" value="Unassembled WGS sequence"/>
</dbReference>
<protein>
    <submittedName>
        <fullName evidence="2">Uncharacterized protein</fullName>
    </submittedName>
</protein>
<feature type="compositionally biased region" description="Polar residues" evidence="1">
    <location>
        <begin position="29"/>
        <end position="54"/>
    </location>
</feature>
<evidence type="ECO:0000313" key="3">
    <source>
        <dbReference type="Proteomes" id="UP000799291"/>
    </source>
</evidence>
<feature type="compositionally biased region" description="Basic and acidic residues" evidence="1">
    <location>
        <begin position="227"/>
        <end position="237"/>
    </location>
</feature>
<reference evidence="2" key="1">
    <citation type="journal article" date="2020" name="Stud. Mycol.">
        <title>101 Dothideomycetes genomes: a test case for predicting lifestyles and emergence of pathogens.</title>
        <authorList>
            <person name="Haridas S."/>
            <person name="Albert R."/>
            <person name="Binder M."/>
            <person name="Bloem J."/>
            <person name="Labutti K."/>
            <person name="Salamov A."/>
            <person name="Andreopoulos B."/>
            <person name="Baker S."/>
            <person name="Barry K."/>
            <person name="Bills G."/>
            <person name="Bluhm B."/>
            <person name="Cannon C."/>
            <person name="Castanera R."/>
            <person name="Culley D."/>
            <person name="Daum C."/>
            <person name="Ezra D."/>
            <person name="Gonzalez J."/>
            <person name="Henrissat B."/>
            <person name="Kuo A."/>
            <person name="Liang C."/>
            <person name="Lipzen A."/>
            <person name="Lutzoni F."/>
            <person name="Magnuson J."/>
            <person name="Mondo S."/>
            <person name="Nolan M."/>
            <person name="Ohm R."/>
            <person name="Pangilinan J."/>
            <person name="Park H.-J."/>
            <person name="Ramirez L."/>
            <person name="Alfaro M."/>
            <person name="Sun H."/>
            <person name="Tritt A."/>
            <person name="Yoshinaga Y."/>
            <person name="Zwiers L.-H."/>
            <person name="Turgeon B."/>
            <person name="Goodwin S."/>
            <person name="Spatafora J."/>
            <person name="Crous P."/>
            <person name="Grigoriev I."/>
        </authorList>
    </citation>
    <scope>NUCLEOTIDE SEQUENCE</scope>
    <source>
        <strain evidence="2">CBS 122367</strain>
    </source>
</reference>